<gene>
    <name evidence="3" type="ORF">SAMN02982917_6933</name>
</gene>
<proteinExistence type="predicted"/>
<dbReference type="InterPro" id="IPR036291">
    <property type="entry name" value="NAD(P)-bd_dom_sf"/>
</dbReference>
<dbReference type="RefSeq" id="WP_085091696.1">
    <property type="nucleotide sequence ID" value="NZ_FXAK01000009.1"/>
</dbReference>
<dbReference type="AlphaFoldDB" id="A0A1X7HNK2"/>
<dbReference type="InterPro" id="IPR000683">
    <property type="entry name" value="Gfo/Idh/MocA-like_OxRdtase_N"/>
</dbReference>
<dbReference type="InterPro" id="IPR055080">
    <property type="entry name" value="Gal80p-like_C"/>
</dbReference>
<dbReference type="InterPro" id="IPR051317">
    <property type="entry name" value="Gfo/Idh/MocA_oxidoreduct"/>
</dbReference>
<feature type="domain" description="Gal80p-like C-terminal" evidence="2">
    <location>
        <begin position="135"/>
        <end position="278"/>
    </location>
</feature>
<evidence type="ECO:0000313" key="4">
    <source>
        <dbReference type="Proteomes" id="UP000192936"/>
    </source>
</evidence>
<dbReference type="Pfam" id="PF22685">
    <property type="entry name" value="Gal80p_C-like"/>
    <property type="match status" value="1"/>
</dbReference>
<dbReference type="Proteomes" id="UP000192936">
    <property type="component" value="Unassembled WGS sequence"/>
</dbReference>
<dbReference type="PANTHER" id="PTHR43708">
    <property type="entry name" value="CONSERVED EXPRESSED OXIDOREDUCTASE (EUROFUNG)"/>
    <property type="match status" value="1"/>
</dbReference>
<reference evidence="3 4" key="1">
    <citation type="submission" date="2017-04" db="EMBL/GenBank/DDBJ databases">
        <authorList>
            <person name="Afonso C.L."/>
            <person name="Miller P.J."/>
            <person name="Scott M.A."/>
            <person name="Spackman E."/>
            <person name="Goraichik I."/>
            <person name="Dimitrov K.M."/>
            <person name="Suarez D.L."/>
            <person name="Swayne D.E."/>
        </authorList>
    </citation>
    <scope>NUCLEOTIDE SEQUENCE [LARGE SCALE GENOMIC DNA]</scope>
    <source>
        <strain evidence="3 4">A2P</strain>
    </source>
</reference>
<dbReference type="SUPFAM" id="SSF51735">
    <property type="entry name" value="NAD(P)-binding Rossmann-fold domains"/>
    <property type="match status" value="1"/>
</dbReference>
<dbReference type="GO" id="GO:0000166">
    <property type="term" value="F:nucleotide binding"/>
    <property type="evidence" value="ECO:0007669"/>
    <property type="project" value="InterPro"/>
</dbReference>
<dbReference type="EMBL" id="FXAK01000009">
    <property type="protein sequence ID" value="SMF90000.1"/>
    <property type="molecule type" value="Genomic_DNA"/>
</dbReference>
<dbReference type="PANTHER" id="PTHR43708:SF1">
    <property type="entry name" value="GALACTOSE_LACTOSE METABOLISM REGULATORY PROTEIN GAL80"/>
    <property type="match status" value="1"/>
</dbReference>
<protein>
    <submittedName>
        <fullName evidence="3">Predicted dehydrogenase</fullName>
    </submittedName>
</protein>
<organism evidence="3 4">
    <name type="scientific">Azospirillum oryzae</name>
    <dbReference type="NCBI Taxonomy" id="286727"/>
    <lineage>
        <taxon>Bacteria</taxon>
        <taxon>Pseudomonadati</taxon>
        <taxon>Pseudomonadota</taxon>
        <taxon>Alphaproteobacteria</taxon>
        <taxon>Rhodospirillales</taxon>
        <taxon>Azospirillaceae</taxon>
        <taxon>Azospirillum</taxon>
    </lineage>
</organism>
<sequence length="377" mass="40511">MTAKIRIGIVGLQPGRSWAARAHLPALRALSDQYEVVGVANTSRASAEAAASACGIPRAFDNIEALAASPDIDAVSVTVRVPYHLELVRAAVEAGKHVYCEWPLGNGLAEAEEMAAMVRRKGVLGVAGTQARVAPQMRHLRALVEEGYVGRVLSSTISARGRSWGATHEDAKSRGYLLDNRNGATMLTIPMGHTLAAVRDVLGDFSAISAIVTNRRNLIQLPETGEMVPFDAPDQVVVCGVIGDSAPISMHYRGGMPREKEGFVWEINGTDGDLRLYGRHGGSQQVPLWLVGGRGDDRTMSPIDLPAEYQSGNWPEDVNPGNVARLYARMARDLREGTRTAPTFEDAVALHKVIDVIETASASGRRESVDAPNRPLP</sequence>
<dbReference type="Pfam" id="PF01408">
    <property type="entry name" value="GFO_IDH_MocA"/>
    <property type="match status" value="1"/>
</dbReference>
<evidence type="ECO:0000313" key="3">
    <source>
        <dbReference type="EMBL" id="SMF90000.1"/>
    </source>
</evidence>
<dbReference type="STRING" id="286727.SAMN02982917_6933"/>
<evidence type="ECO:0000259" key="1">
    <source>
        <dbReference type="Pfam" id="PF01408"/>
    </source>
</evidence>
<feature type="domain" description="Gfo/Idh/MocA-like oxidoreductase N-terminal" evidence="1">
    <location>
        <begin position="5"/>
        <end position="124"/>
    </location>
</feature>
<evidence type="ECO:0000259" key="2">
    <source>
        <dbReference type="Pfam" id="PF22685"/>
    </source>
</evidence>
<dbReference type="SUPFAM" id="SSF55347">
    <property type="entry name" value="Glyceraldehyde-3-phosphate dehydrogenase-like, C-terminal domain"/>
    <property type="match status" value="1"/>
</dbReference>
<name>A0A1X7HNK2_9PROT</name>
<accession>A0A1X7HNK2</accession>
<dbReference type="OrthoDB" id="9801953at2"/>
<dbReference type="Gene3D" id="3.40.50.720">
    <property type="entry name" value="NAD(P)-binding Rossmann-like Domain"/>
    <property type="match status" value="1"/>
</dbReference>
<dbReference type="Gene3D" id="3.30.360.10">
    <property type="entry name" value="Dihydrodipicolinate Reductase, domain 2"/>
    <property type="match status" value="1"/>
</dbReference>